<evidence type="ECO:0000313" key="4">
    <source>
        <dbReference type="Proteomes" id="UP000032221"/>
    </source>
</evidence>
<dbReference type="EMBL" id="JXST01000019">
    <property type="protein sequence ID" value="KIU16217.1"/>
    <property type="molecule type" value="Genomic_DNA"/>
</dbReference>
<dbReference type="STRING" id="280871.TL10_14940"/>
<evidence type="ECO:0000256" key="1">
    <source>
        <dbReference type="SAM" id="MobiDB-lite"/>
    </source>
</evidence>
<organism evidence="3 4">
    <name type="scientific">Mycolicibacterium llatzerense</name>
    <dbReference type="NCBI Taxonomy" id="280871"/>
    <lineage>
        <taxon>Bacteria</taxon>
        <taxon>Bacillati</taxon>
        <taxon>Actinomycetota</taxon>
        <taxon>Actinomycetes</taxon>
        <taxon>Mycobacteriales</taxon>
        <taxon>Mycobacteriaceae</taxon>
        <taxon>Mycolicibacterium</taxon>
    </lineage>
</organism>
<dbReference type="PATRIC" id="fig|280871.6.peg.3103"/>
<dbReference type="RefSeq" id="WP_043986190.1">
    <property type="nucleotide sequence ID" value="NZ_JXST01000019.1"/>
</dbReference>
<reference evidence="3 4" key="1">
    <citation type="submission" date="2015-01" db="EMBL/GenBank/DDBJ databases">
        <title>Genome sequence of Mycobacterium llatzerense and Mycobacterium immunogenum recovered from brain abscess.</title>
        <authorList>
            <person name="Greninger A.L."/>
            <person name="Langelier C."/>
            <person name="Cunningham G."/>
            <person name="Chiu C.Y."/>
            <person name="Miller S."/>
        </authorList>
    </citation>
    <scope>NUCLEOTIDE SEQUENCE [LARGE SCALE GENOMIC DNA]</scope>
    <source>
        <strain evidence="3 4">CLUC14</strain>
    </source>
</reference>
<sequence length="266" mass="26749">MRTFPTSDPITATIELAAGAVRIAAADRTDTEVRVTPRDPMRAADVKAAEQAHIDFSNGALTVIVGRKLLSLSRGAVNVDIALPALSRLSVSVASADLQVDGPVADCRFNAASGSAVLDSVQGNIKAATASGDIAARRVLGHATVSTASGDLSIDDLDGNLKFQAASGSATVGTLRGAVHSRTASGSLTVAGAESGSVSVATASGYVEVGVAEGTAANLDLDSRSGKVHSDLTPTAGPEDDDRRLAVHARTASGDIAIRRAATVPA</sequence>
<dbReference type="OrthoDB" id="3252095at2"/>
<dbReference type="Proteomes" id="UP000032221">
    <property type="component" value="Unassembled WGS sequence"/>
</dbReference>
<protein>
    <recommendedName>
        <fullName evidence="2">DUF4097 domain-containing protein</fullName>
    </recommendedName>
</protein>
<dbReference type="Pfam" id="PF13349">
    <property type="entry name" value="DUF4097"/>
    <property type="match status" value="1"/>
</dbReference>
<keyword evidence="4" id="KW-1185">Reference proteome</keyword>
<accession>A0A0D1LD34</accession>
<comment type="caution">
    <text evidence="3">The sequence shown here is derived from an EMBL/GenBank/DDBJ whole genome shotgun (WGS) entry which is preliminary data.</text>
</comment>
<feature type="domain" description="DUF4097" evidence="2">
    <location>
        <begin position="14"/>
        <end position="258"/>
    </location>
</feature>
<name>A0A0D1LD34_9MYCO</name>
<dbReference type="AlphaFoldDB" id="A0A0D1LD34"/>
<evidence type="ECO:0000259" key="2">
    <source>
        <dbReference type="Pfam" id="PF13349"/>
    </source>
</evidence>
<gene>
    <name evidence="3" type="ORF">TL10_14940</name>
</gene>
<evidence type="ECO:0000313" key="3">
    <source>
        <dbReference type="EMBL" id="KIU16217.1"/>
    </source>
</evidence>
<dbReference type="InterPro" id="IPR025164">
    <property type="entry name" value="Toastrack_DUF4097"/>
</dbReference>
<feature type="region of interest" description="Disordered" evidence="1">
    <location>
        <begin position="222"/>
        <end position="241"/>
    </location>
</feature>
<proteinExistence type="predicted"/>